<organism evidence="1 2">
    <name type="scientific">Actinomyces glycerinitolerans</name>
    <dbReference type="NCBI Taxonomy" id="1892869"/>
    <lineage>
        <taxon>Bacteria</taxon>
        <taxon>Bacillati</taxon>
        <taxon>Actinomycetota</taxon>
        <taxon>Actinomycetes</taxon>
        <taxon>Actinomycetales</taxon>
        <taxon>Actinomycetaceae</taxon>
        <taxon>Actinomyces</taxon>
    </lineage>
</organism>
<name>A0A1M4RVX8_9ACTO</name>
<dbReference type="AlphaFoldDB" id="A0A1M4RVX8"/>
<dbReference type="STRING" id="1892869.ACGLYG10_0338"/>
<keyword evidence="2" id="KW-1185">Reference proteome</keyword>
<accession>A0A1M4RVX8</accession>
<protein>
    <submittedName>
        <fullName evidence="1">Uncharacterized protein</fullName>
    </submittedName>
</protein>
<dbReference type="RefSeq" id="WP_159097641.1">
    <property type="nucleotide sequence ID" value="NZ_FQTT01000001.1"/>
</dbReference>
<sequence length="51" mass="5745">MPHAFDEGAACHYPARGTHPRWSNDVVAWSQHGGGLELFPHDAEVMGWLFR</sequence>
<evidence type="ECO:0000313" key="2">
    <source>
        <dbReference type="Proteomes" id="UP000184291"/>
    </source>
</evidence>
<reference evidence="2" key="1">
    <citation type="submission" date="2016-09" db="EMBL/GenBank/DDBJ databases">
        <authorList>
            <person name="Strepis N."/>
        </authorList>
    </citation>
    <scope>NUCLEOTIDE SEQUENCE [LARGE SCALE GENOMIC DNA]</scope>
</reference>
<proteinExistence type="predicted"/>
<dbReference type="Proteomes" id="UP000184291">
    <property type="component" value="Unassembled WGS sequence"/>
</dbReference>
<evidence type="ECO:0000313" key="1">
    <source>
        <dbReference type="EMBL" id="SHE24138.1"/>
    </source>
</evidence>
<gene>
    <name evidence="1" type="ORF">ACGLYG10_0338</name>
</gene>
<dbReference type="EMBL" id="FQTT01000001">
    <property type="protein sequence ID" value="SHE24138.1"/>
    <property type="molecule type" value="Genomic_DNA"/>
</dbReference>